<dbReference type="AlphaFoldDB" id="A0A3B0UKZ5"/>
<dbReference type="CDD" id="cd00140">
    <property type="entry name" value="beta_clamp"/>
    <property type="match status" value="1"/>
</dbReference>
<evidence type="ECO:0000256" key="3">
    <source>
        <dbReference type="ARBA" id="ARBA00022490"/>
    </source>
</evidence>
<dbReference type="EMBL" id="UOEV01000003">
    <property type="protein sequence ID" value="VAW31801.1"/>
    <property type="molecule type" value="Genomic_DNA"/>
</dbReference>
<dbReference type="GO" id="GO:0009360">
    <property type="term" value="C:DNA polymerase III complex"/>
    <property type="evidence" value="ECO:0007669"/>
    <property type="project" value="InterPro"/>
</dbReference>
<accession>A0A3B0UKZ5</accession>
<evidence type="ECO:0000256" key="1">
    <source>
        <dbReference type="ARBA" id="ARBA00004496"/>
    </source>
</evidence>
<dbReference type="PANTHER" id="PTHR30478:SF0">
    <property type="entry name" value="BETA SLIDING CLAMP"/>
    <property type="match status" value="1"/>
</dbReference>
<gene>
    <name evidence="12" type="ORF">MNBD_CPR01-485</name>
</gene>
<feature type="domain" description="DNA polymerase III beta sliding clamp C-terminal" evidence="11">
    <location>
        <begin position="245"/>
        <end position="364"/>
    </location>
</feature>
<dbReference type="Gene3D" id="3.70.10.10">
    <property type="match status" value="1"/>
</dbReference>
<dbReference type="InterPro" id="IPR022634">
    <property type="entry name" value="DNA_polIII_beta_N"/>
</dbReference>
<evidence type="ECO:0000256" key="6">
    <source>
        <dbReference type="ARBA" id="ARBA00022705"/>
    </source>
</evidence>
<dbReference type="GO" id="GO:0006271">
    <property type="term" value="P:DNA strand elongation involved in DNA replication"/>
    <property type="evidence" value="ECO:0007669"/>
    <property type="project" value="TreeGrafter"/>
</dbReference>
<feature type="domain" description="DNA polymerase III beta sliding clamp central" evidence="10">
    <location>
        <begin position="131"/>
        <end position="242"/>
    </location>
</feature>
<dbReference type="Gene3D" id="3.10.150.10">
    <property type="entry name" value="DNA Polymerase III, subunit A, domain 2"/>
    <property type="match status" value="1"/>
</dbReference>
<dbReference type="InterPro" id="IPR022637">
    <property type="entry name" value="DNA_polIII_beta_cen"/>
</dbReference>
<proteinExistence type="inferred from homology"/>
<keyword evidence="8" id="KW-0238">DNA-binding</keyword>
<feature type="domain" description="DNA polymerase III beta sliding clamp N-terminal" evidence="9">
    <location>
        <begin position="1"/>
        <end position="120"/>
    </location>
</feature>
<evidence type="ECO:0000256" key="2">
    <source>
        <dbReference type="ARBA" id="ARBA00010752"/>
    </source>
</evidence>
<comment type="subcellular location">
    <subcellularLocation>
        <location evidence="1">Cytoplasm</location>
    </subcellularLocation>
</comment>
<keyword evidence="4" id="KW-0808">Transferase</keyword>
<dbReference type="SMART" id="SM00480">
    <property type="entry name" value="POL3Bc"/>
    <property type="match status" value="1"/>
</dbReference>
<evidence type="ECO:0008006" key="13">
    <source>
        <dbReference type="Google" id="ProtNLM"/>
    </source>
</evidence>
<evidence type="ECO:0000256" key="5">
    <source>
        <dbReference type="ARBA" id="ARBA00022695"/>
    </source>
</evidence>
<evidence type="ECO:0000259" key="10">
    <source>
        <dbReference type="Pfam" id="PF02767"/>
    </source>
</evidence>
<dbReference type="PANTHER" id="PTHR30478">
    <property type="entry name" value="DNA POLYMERASE III SUBUNIT BETA"/>
    <property type="match status" value="1"/>
</dbReference>
<evidence type="ECO:0000256" key="7">
    <source>
        <dbReference type="ARBA" id="ARBA00022932"/>
    </source>
</evidence>
<dbReference type="InterPro" id="IPR046938">
    <property type="entry name" value="DNA_clamp_sf"/>
</dbReference>
<comment type="similarity">
    <text evidence="2">Belongs to the beta sliding clamp family.</text>
</comment>
<keyword evidence="6" id="KW-0235">DNA replication</keyword>
<dbReference type="GO" id="GO:0003677">
    <property type="term" value="F:DNA binding"/>
    <property type="evidence" value="ECO:0007669"/>
    <property type="project" value="UniProtKB-KW"/>
</dbReference>
<keyword evidence="3" id="KW-0963">Cytoplasm</keyword>
<dbReference type="GO" id="GO:0005737">
    <property type="term" value="C:cytoplasm"/>
    <property type="evidence" value="ECO:0007669"/>
    <property type="project" value="UniProtKB-SubCell"/>
</dbReference>
<protein>
    <recommendedName>
        <fullName evidence="13">Beta sliding clamp</fullName>
    </recommendedName>
</protein>
<evidence type="ECO:0000256" key="4">
    <source>
        <dbReference type="ARBA" id="ARBA00022679"/>
    </source>
</evidence>
<keyword evidence="5" id="KW-0548">Nucleotidyltransferase</keyword>
<dbReference type="Pfam" id="PF02767">
    <property type="entry name" value="DNA_pol3_beta_2"/>
    <property type="match status" value="1"/>
</dbReference>
<evidence type="ECO:0000256" key="8">
    <source>
        <dbReference type="ARBA" id="ARBA00023125"/>
    </source>
</evidence>
<dbReference type="NCBIfam" id="TIGR00663">
    <property type="entry name" value="dnan"/>
    <property type="match status" value="1"/>
</dbReference>
<sequence>MFLSIDKKDFIEAVQKTAKFAQKRFSTLPVLSCILIVSNNKGIKFRATNLEVSIDFNVRGESKSQGVVAVPAQLLQQVASSLTKDSAVTIEQTGEMIIVTAGGAKSIIKTIPYEDFPSIPLPETNENNIVLPGSLLKTAIESVASCASTSAVRPDLASIFLSIDSGILTTVATDSFRLAEKKQTLKTPVKNMSLLLPAKNSVEILQTIPDDEITLIIDEHQIACVWGGNTLTSRLTIGTYPDYQQIIPKEVFTETTLLKKDFETALRHTTIFSDTFQKLKVNFAPDDNTVIFSSRNADTGESEERVSAKVKGKPIELSFNYRYLQTPISLIPTESITLTASGIGRPLLIRGVGDTSFLYLVMPMNQ</sequence>
<dbReference type="GO" id="GO:0008408">
    <property type="term" value="F:3'-5' exonuclease activity"/>
    <property type="evidence" value="ECO:0007669"/>
    <property type="project" value="InterPro"/>
</dbReference>
<keyword evidence="7" id="KW-0239">DNA-directed DNA polymerase</keyword>
<organism evidence="12">
    <name type="scientific">hydrothermal vent metagenome</name>
    <dbReference type="NCBI Taxonomy" id="652676"/>
    <lineage>
        <taxon>unclassified sequences</taxon>
        <taxon>metagenomes</taxon>
        <taxon>ecological metagenomes</taxon>
    </lineage>
</organism>
<evidence type="ECO:0000259" key="9">
    <source>
        <dbReference type="Pfam" id="PF00712"/>
    </source>
</evidence>
<dbReference type="GO" id="GO:0003887">
    <property type="term" value="F:DNA-directed DNA polymerase activity"/>
    <property type="evidence" value="ECO:0007669"/>
    <property type="project" value="UniProtKB-KW"/>
</dbReference>
<evidence type="ECO:0000259" key="11">
    <source>
        <dbReference type="Pfam" id="PF02768"/>
    </source>
</evidence>
<dbReference type="Pfam" id="PF02768">
    <property type="entry name" value="DNA_pol3_beta_3"/>
    <property type="match status" value="1"/>
</dbReference>
<dbReference type="InterPro" id="IPR001001">
    <property type="entry name" value="DNA_polIII_beta"/>
</dbReference>
<evidence type="ECO:0000313" key="12">
    <source>
        <dbReference type="EMBL" id="VAW31801.1"/>
    </source>
</evidence>
<dbReference type="Pfam" id="PF00712">
    <property type="entry name" value="DNA_pol3_beta"/>
    <property type="match status" value="1"/>
</dbReference>
<dbReference type="PIRSF" id="PIRSF000804">
    <property type="entry name" value="DNA_pol_III_b"/>
    <property type="match status" value="1"/>
</dbReference>
<name>A0A3B0UKZ5_9ZZZZ</name>
<reference evidence="12" key="1">
    <citation type="submission" date="2018-06" db="EMBL/GenBank/DDBJ databases">
        <authorList>
            <person name="Zhirakovskaya E."/>
        </authorList>
    </citation>
    <scope>NUCLEOTIDE SEQUENCE</scope>
</reference>
<dbReference type="InterPro" id="IPR022635">
    <property type="entry name" value="DNA_polIII_beta_C"/>
</dbReference>
<dbReference type="SUPFAM" id="SSF55979">
    <property type="entry name" value="DNA clamp"/>
    <property type="match status" value="3"/>
</dbReference>